<evidence type="ECO:0000256" key="1">
    <source>
        <dbReference type="SAM" id="Coils"/>
    </source>
</evidence>
<feature type="coiled-coil region" evidence="1">
    <location>
        <begin position="59"/>
        <end position="86"/>
    </location>
</feature>
<proteinExistence type="predicted"/>
<gene>
    <name evidence="2" type="ORF">LCGC14_2860120</name>
</gene>
<protein>
    <submittedName>
        <fullName evidence="2">Uncharacterized protein</fullName>
    </submittedName>
</protein>
<evidence type="ECO:0000313" key="2">
    <source>
        <dbReference type="EMBL" id="KKK76787.1"/>
    </source>
</evidence>
<dbReference type="EMBL" id="LAZR01055255">
    <property type="protein sequence ID" value="KKK76787.1"/>
    <property type="molecule type" value="Genomic_DNA"/>
</dbReference>
<reference evidence="2" key="1">
    <citation type="journal article" date="2015" name="Nature">
        <title>Complex archaea that bridge the gap between prokaryotes and eukaryotes.</title>
        <authorList>
            <person name="Spang A."/>
            <person name="Saw J.H."/>
            <person name="Jorgensen S.L."/>
            <person name="Zaremba-Niedzwiedzka K."/>
            <person name="Martijn J."/>
            <person name="Lind A.E."/>
            <person name="van Eijk R."/>
            <person name="Schleper C."/>
            <person name="Guy L."/>
            <person name="Ettema T.J."/>
        </authorList>
    </citation>
    <scope>NUCLEOTIDE SEQUENCE</scope>
</reference>
<comment type="caution">
    <text evidence="2">The sequence shown here is derived from an EMBL/GenBank/DDBJ whole genome shotgun (WGS) entry which is preliminary data.</text>
</comment>
<sequence>MSDKDLSDEMKSQLAFDMAMDLQRFRLLLNQICDATGHEDYEAAVETLLAAVRTNNETINDQDEIIEALRSRIDRAEDLLLAAEEVLNGTDLGKRDHG</sequence>
<keyword evidence="1" id="KW-0175">Coiled coil</keyword>
<name>A0A0F8Y5S2_9ZZZZ</name>
<dbReference type="AlphaFoldDB" id="A0A0F8Y5S2"/>
<organism evidence="2">
    <name type="scientific">marine sediment metagenome</name>
    <dbReference type="NCBI Taxonomy" id="412755"/>
    <lineage>
        <taxon>unclassified sequences</taxon>
        <taxon>metagenomes</taxon>
        <taxon>ecological metagenomes</taxon>
    </lineage>
</organism>
<accession>A0A0F8Y5S2</accession>